<name>A0A7X5VHC6_9ACTN</name>
<dbReference type="Proteomes" id="UP000555407">
    <property type="component" value="Unassembled WGS sequence"/>
</dbReference>
<feature type="region of interest" description="Disordered" evidence="1">
    <location>
        <begin position="19"/>
        <end position="42"/>
    </location>
</feature>
<evidence type="ECO:0000256" key="1">
    <source>
        <dbReference type="SAM" id="MobiDB-lite"/>
    </source>
</evidence>
<evidence type="ECO:0000313" key="2">
    <source>
        <dbReference type="EMBL" id="NIK61305.1"/>
    </source>
</evidence>
<gene>
    <name evidence="2" type="ORF">BJY22_007022</name>
</gene>
<organism evidence="2 3">
    <name type="scientific">Kribbella shirazensis</name>
    <dbReference type="NCBI Taxonomy" id="1105143"/>
    <lineage>
        <taxon>Bacteria</taxon>
        <taxon>Bacillati</taxon>
        <taxon>Actinomycetota</taxon>
        <taxon>Actinomycetes</taxon>
        <taxon>Propionibacteriales</taxon>
        <taxon>Kribbellaceae</taxon>
        <taxon>Kribbella</taxon>
    </lineage>
</organism>
<comment type="caution">
    <text evidence="2">The sequence shown here is derived from an EMBL/GenBank/DDBJ whole genome shotgun (WGS) entry which is preliminary data.</text>
</comment>
<dbReference type="AlphaFoldDB" id="A0A7X5VHC6"/>
<protein>
    <submittedName>
        <fullName evidence="2">Uncharacterized protein</fullName>
    </submittedName>
</protein>
<reference evidence="2 3" key="1">
    <citation type="submission" date="2020-03" db="EMBL/GenBank/DDBJ databases">
        <title>Sequencing the genomes of 1000 actinobacteria strains.</title>
        <authorList>
            <person name="Klenk H.-P."/>
        </authorList>
    </citation>
    <scope>NUCLEOTIDE SEQUENCE [LARGE SCALE GENOMIC DNA]</scope>
    <source>
        <strain evidence="2 3">DSM 45490</strain>
    </source>
</reference>
<accession>A0A7X5VHC6</accession>
<sequence length="42" mass="4469">MLLDLTINLSKIRFEACDPATDPTREYDSSVPAASAEPSSGV</sequence>
<feature type="compositionally biased region" description="Low complexity" evidence="1">
    <location>
        <begin position="29"/>
        <end position="42"/>
    </location>
</feature>
<proteinExistence type="predicted"/>
<keyword evidence="3" id="KW-1185">Reference proteome</keyword>
<dbReference type="RefSeq" id="WP_272954841.1">
    <property type="nucleotide sequence ID" value="NZ_JAASRO010000001.1"/>
</dbReference>
<dbReference type="EMBL" id="JAASRO010000001">
    <property type="protein sequence ID" value="NIK61305.1"/>
    <property type="molecule type" value="Genomic_DNA"/>
</dbReference>
<evidence type="ECO:0000313" key="3">
    <source>
        <dbReference type="Proteomes" id="UP000555407"/>
    </source>
</evidence>